<evidence type="ECO:0000313" key="1">
    <source>
        <dbReference type="EnsemblPlants" id="AVESA.00010b.r2.UnG1404610.1.CDS"/>
    </source>
</evidence>
<keyword evidence="2" id="KW-1185">Reference proteome</keyword>
<organism evidence="1 2">
    <name type="scientific">Avena sativa</name>
    <name type="common">Oat</name>
    <dbReference type="NCBI Taxonomy" id="4498"/>
    <lineage>
        <taxon>Eukaryota</taxon>
        <taxon>Viridiplantae</taxon>
        <taxon>Streptophyta</taxon>
        <taxon>Embryophyta</taxon>
        <taxon>Tracheophyta</taxon>
        <taxon>Spermatophyta</taxon>
        <taxon>Magnoliopsida</taxon>
        <taxon>Liliopsida</taxon>
        <taxon>Poales</taxon>
        <taxon>Poaceae</taxon>
        <taxon>BOP clade</taxon>
        <taxon>Pooideae</taxon>
        <taxon>Poodae</taxon>
        <taxon>Poeae</taxon>
        <taxon>Poeae Chloroplast Group 1 (Aveneae type)</taxon>
        <taxon>Aveninae</taxon>
        <taxon>Avena</taxon>
    </lineage>
</organism>
<accession>A0ACD6AQD1</accession>
<reference evidence="1" key="1">
    <citation type="submission" date="2025-09" db="UniProtKB">
        <authorList>
            <consortium name="EnsemblPlants"/>
        </authorList>
    </citation>
    <scope>IDENTIFICATION</scope>
</reference>
<protein>
    <submittedName>
        <fullName evidence="1">Uncharacterized protein</fullName>
    </submittedName>
</protein>
<evidence type="ECO:0000313" key="2">
    <source>
        <dbReference type="Proteomes" id="UP001732700"/>
    </source>
</evidence>
<proteinExistence type="predicted"/>
<dbReference type="EnsemblPlants" id="AVESA.00010b.r2.UnG1404610.1">
    <property type="protein sequence ID" value="AVESA.00010b.r2.UnG1404610.1.CDS"/>
    <property type="gene ID" value="AVESA.00010b.r2.UnG1404610"/>
</dbReference>
<sequence length="134" mass="14993">MLEISEFWIVRAEGGGLGLLFHTGSSIQLWKRKTDHDGFATWAIGRTIELDKLLFLGSQEIPTMILALLGYAEENNVVYLWASGDVFMVHLESLQCKKLFEISYISHCHPFESVYTAETGIGGGHDTANLLHHT</sequence>
<name>A0ACD6AQD1_AVESA</name>
<dbReference type="Proteomes" id="UP001732700">
    <property type="component" value="Unassembled WGS sequence"/>
</dbReference>